<dbReference type="EMBL" id="BJVY01000050">
    <property type="protein sequence ID" value="GEL74593.1"/>
    <property type="molecule type" value="Genomic_DNA"/>
</dbReference>
<reference evidence="4 7" key="2">
    <citation type="submission" date="2019-07" db="EMBL/GenBank/DDBJ databases">
        <title>Whole genome shotgun sequence of Myxococcus virescens NBRC 100334.</title>
        <authorList>
            <person name="Hosoyama A."/>
            <person name="Uohara A."/>
            <person name="Ohji S."/>
            <person name="Ichikawa N."/>
        </authorList>
    </citation>
    <scope>NUCLEOTIDE SEQUENCE [LARGE SCALE GENOMIC DNA]</scope>
    <source>
        <strain evidence="4 7">NBRC 100334</strain>
    </source>
</reference>
<dbReference type="SMART" id="SM00091">
    <property type="entry name" value="PAS"/>
    <property type="match status" value="2"/>
</dbReference>
<sequence length="672" mass="72825">MGAPSALDPTLHVPSSLEFVSGISLVPSDSPARELLAAAAARAGLRVVGGLEEASLALVDLTAPGGLAAGQALVDAALAAHLTLVVLVAPGERHFAEAQSFKPADVLTVPVAMHELAWRLQCAAERHVEREEQARSQEDLALLLELTADYAETSDVEALLHGVTRRLAEKLDIARATLVMLGRSADEGIIVAASDDPTLKDLRIDLSRYPEIREVMRTGKPVVMQEASTHPLLGDVERRAVAARGIHAIAALPLPIRGQVRGVLLLRAAGRRRTFTPREIDFLTTVAHATAVALRNASVLQSVRGQTEAEKTARLAAEEQAASFKPYQLFFAHVSEGVAILDDKACVLSLNPSGAAMLDVDAPDARGRHLHHVTQPVDENVLMELVTTAARGEARSGADVQVCTRTGRRLTLSMSAAPLRDEEAATILSFRDVTDARRLEDELLQTKDFLERLIDSSVDAIIAADLKGRIILFNKGAEALCGYTAQEALGGGLSVHQLYPPGVAKRVMAMIRAPEHGGKGRLSLIREELVHRSGERVPVNMTASIVYEGGREVFSVGIFTDMRARMQLERKLSDVETRLEESEKSAVIVALAGTAAHELNQPLTSVMGYAELLKRKLKEDDFAWKPVDIIYREAERMAEIVRKIGKITRYETKSYMGAQQILDLDKATSHED</sequence>
<dbReference type="SMART" id="SM00388">
    <property type="entry name" value="HisKA"/>
    <property type="match status" value="1"/>
</dbReference>
<evidence type="ECO:0000313" key="7">
    <source>
        <dbReference type="Proteomes" id="UP000321224"/>
    </source>
</evidence>
<accession>A0A511HLY2</accession>
<dbReference type="InterPro" id="IPR013767">
    <property type="entry name" value="PAS_fold"/>
</dbReference>
<dbReference type="Gene3D" id="3.30.450.40">
    <property type="match status" value="1"/>
</dbReference>
<evidence type="ECO:0000256" key="1">
    <source>
        <dbReference type="ARBA" id="ARBA00000085"/>
    </source>
</evidence>
<gene>
    <name evidence="4" type="ORF">MVI01_63770</name>
    <name evidence="5" type="ORF">SAMN04488504_102234</name>
</gene>
<dbReference type="Gene3D" id="3.30.450.20">
    <property type="entry name" value="PAS domain"/>
    <property type="match status" value="2"/>
</dbReference>
<dbReference type="Pfam" id="PF00512">
    <property type="entry name" value="HisKA"/>
    <property type="match status" value="1"/>
</dbReference>
<dbReference type="CDD" id="cd00130">
    <property type="entry name" value="PAS"/>
    <property type="match status" value="2"/>
</dbReference>
<dbReference type="Proteomes" id="UP000198717">
    <property type="component" value="Unassembled WGS sequence"/>
</dbReference>
<evidence type="ECO:0000256" key="2">
    <source>
        <dbReference type="ARBA" id="ARBA00012438"/>
    </source>
</evidence>
<keyword evidence="6" id="KW-1185">Reference proteome</keyword>
<dbReference type="InterPro" id="IPR013656">
    <property type="entry name" value="PAS_4"/>
</dbReference>
<dbReference type="Pfam" id="PF00989">
    <property type="entry name" value="PAS"/>
    <property type="match status" value="1"/>
</dbReference>
<comment type="caution">
    <text evidence="4">The sequence shown here is derived from an EMBL/GenBank/DDBJ whole genome shotgun (WGS) entry which is preliminary data.</text>
</comment>
<dbReference type="SMART" id="SM00065">
    <property type="entry name" value="GAF"/>
    <property type="match status" value="1"/>
</dbReference>
<dbReference type="SUPFAM" id="SSF47384">
    <property type="entry name" value="Homodimeric domain of signal transducing histidine kinase"/>
    <property type="match status" value="1"/>
</dbReference>
<dbReference type="PANTHER" id="PTHR44757:SF2">
    <property type="entry name" value="BIOFILM ARCHITECTURE MAINTENANCE PROTEIN MBAA"/>
    <property type="match status" value="1"/>
</dbReference>
<dbReference type="PROSITE" id="PS50112">
    <property type="entry name" value="PAS"/>
    <property type="match status" value="1"/>
</dbReference>
<dbReference type="CDD" id="cd00082">
    <property type="entry name" value="HisKA"/>
    <property type="match status" value="1"/>
</dbReference>
<dbReference type="InterPro" id="IPR036097">
    <property type="entry name" value="HisK_dim/P_sf"/>
</dbReference>
<dbReference type="GO" id="GO:0000155">
    <property type="term" value="F:phosphorelay sensor kinase activity"/>
    <property type="evidence" value="ECO:0007669"/>
    <property type="project" value="InterPro"/>
</dbReference>
<feature type="domain" description="PAS" evidence="3">
    <location>
        <begin position="446"/>
        <end position="518"/>
    </location>
</feature>
<dbReference type="PANTHER" id="PTHR44757">
    <property type="entry name" value="DIGUANYLATE CYCLASE DGCP"/>
    <property type="match status" value="1"/>
</dbReference>
<dbReference type="SUPFAM" id="SSF55785">
    <property type="entry name" value="PYP-like sensor domain (PAS domain)"/>
    <property type="match status" value="2"/>
</dbReference>
<dbReference type="NCBIfam" id="TIGR00229">
    <property type="entry name" value="sensory_box"/>
    <property type="match status" value="2"/>
</dbReference>
<dbReference type="InterPro" id="IPR052155">
    <property type="entry name" value="Biofilm_reg_signaling"/>
</dbReference>
<dbReference type="EMBL" id="FNAJ01000002">
    <property type="protein sequence ID" value="SDD67657.1"/>
    <property type="molecule type" value="Genomic_DNA"/>
</dbReference>
<dbReference type="GO" id="GO:0006355">
    <property type="term" value="P:regulation of DNA-templated transcription"/>
    <property type="evidence" value="ECO:0007669"/>
    <property type="project" value="InterPro"/>
</dbReference>
<dbReference type="Gene3D" id="1.10.287.130">
    <property type="match status" value="1"/>
</dbReference>
<dbReference type="Pfam" id="PF01590">
    <property type="entry name" value="GAF"/>
    <property type="match status" value="1"/>
</dbReference>
<dbReference type="EC" id="2.7.13.3" evidence="2"/>
<proteinExistence type="predicted"/>
<protein>
    <recommendedName>
        <fullName evidence="2">histidine kinase</fullName>
        <ecNumber evidence="2">2.7.13.3</ecNumber>
    </recommendedName>
</protein>
<evidence type="ECO:0000313" key="6">
    <source>
        <dbReference type="Proteomes" id="UP000198717"/>
    </source>
</evidence>
<evidence type="ECO:0000313" key="5">
    <source>
        <dbReference type="EMBL" id="SDD67657.1"/>
    </source>
</evidence>
<organism evidence="4 7">
    <name type="scientific">Myxococcus virescens</name>
    <dbReference type="NCBI Taxonomy" id="83456"/>
    <lineage>
        <taxon>Bacteria</taxon>
        <taxon>Pseudomonadati</taxon>
        <taxon>Myxococcota</taxon>
        <taxon>Myxococcia</taxon>
        <taxon>Myxococcales</taxon>
        <taxon>Cystobacterineae</taxon>
        <taxon>Myxococcaceae</taxon>
        <taxon>Myxococcus</taxon>
    </lineage>
</organism>
<dbReference type="InterPro" id="IPR000014">
    <property type="entry name" value="PAS"/>
</dbReference>
<dbReference type="SUPFAM" id="SSF55781">
    <property type="entry name" value="GAF domain-like"/>
    <property type="match status" value="1"/>
</dbReference>
<dbReference type="Proteomes" id="UP000321224">
    <property type="component" value="Unassembled WGS sequence"/>
</dbReference>
<evidence type="ECO:0000313" key="4">
    <source>
        <dbReference type="EMBL" id="GEL74593.1"/>
    </source>
</evidence>
<dbReference type="InterPro" id="IPR003018">
    <property type="entry name" value="GAF"/>
</dbReference>
<dbReference type="InterPro" id="IPR003661">
    <property type="entry name" value="HisK_dim/P_dom"/>
</dbReference>
<reference evidence="5 6" key="1">
    <citation type="submission" date="2016-10" db="EMBL/GenBank/DDBJ databases">
        <authorList>
            <person name="Varghese N."/>
            <person name="Submissions S."/>
        </authorList>
    </citation>
    <scope>NUCLEOTIDE SEQUENCE [LARGE SCALE GENOMIC DNA]</scope>
    <source>
        <strain evidence="5 6">DSM 2260</strain>
    </source>
</reference>
<dbReference type="InterPro" id="IPR035965">
    <property type="entry name" value="PAS-like_dom_sf"/>
</dbReference>
<dbReference type="InterPro" id="IPR029016">
    <property type="entry name" value="GAF-like_dom_sf"/>
</dbReference>
<dbReference type="AlphaFoldDB" id="A0A511HLY2"/>
<dbReference type="Pfam" id="PF08448">
    <property type="entry name" value="PAS_4"/>
    <property type="match status" value="1"/>
</dbReference>
<comment type="catalytic activity">
    <reaction evidence="1">
        <text>ATP + protein L-histidine = ADP + protein N-phospho-L-histidine.</text>
        <dbReference type="EC" id="2.7.13.3"/>
    </reaction>
</comment>
<evidence type="ECO:0000259" key="3">
    <source>
        <dbReference type="PROSITE" id="PS50112"/>
    </source>
</evidence>
<name>A0A511HLY2_9BACT</name>